<proteinExistence type="predicted"/>
<dbReference type="AlphaFoldDB" id="A0A4D6KJX2"/>
<sequence length="84" mass="8385">MSVNSESVLSQVVGTPSNVTSPTGSIVTEYDVSSGVLVSSGLSVSPPVDSSIFGLSVSALSPSALFPVQPASSPPPMTAPPYFT</sequence>
<dbReference type="KEGG" id="halz:E5139_15330"/>
<organism evidence="2 3">
    <name type="scientific">Halomicrobium mukohataei</name>
    <dbReference type="NCBI Taxonomy" id="57705"/>
    <lineage>
        <taxon>Archaea</taxon>
        <taxon>Methanobacteriati</taxon>
        <taxon>Methanobacteriota</taxon>
        <taxon>Stenosarchaea group</taxon>
        <taxon>Halobacteria</taxon>
        <taxon>Halobacteriales</taxon>
        <taxon>Haloarculaceae</taxon>
        <taxon>Halomicrobium</taxon>
    </lineage>
</organism>
<accession>A0A4D6KJX2</accession>
<evidence type="ECO:0000313" key="3">
    <source>
        <dbReference type="Proteomes" id="UP000297053"/>
    </source>
</evidence>
<feature type="region of interest" description="Disordered" evidence="1">
    <location>
        <begin position="1"/>
        <end position="25"/>
    </location>
</feature>
<dbReference type="Proteomes" id="UP000297053">
    <property type="component" value="Chromosome"/>
</dbReference>
<name>A0A4D6KJX2_9EURY</name>
<protein>
    <submittedName>
        <fullName evidence="2">Uncharacterized protein</fullName>
    </submittedName>
</protein>
<reference evidence="2 3" key="2">
    <citation type="submission" date="2019-04" db="EMBL/GenBank/DDBJ databases">
        <authorList>
            <person name="Yang S."/>
            <person name="Wei W."/>
        </authorList>
    </citation>
    <scope>NUCLEOTIDE SEQUENCE [LARGE SCALE GENOMIC DNA]</scope>
    <source>
        <strain evidence="3">ZP60</strain>
    </source>
</reference>
<evidence type="ECO:0000256" key="1">
    <source>
        <dbReference type="SAM" id="MobiDB-lite"/>
    </source>
</evidence>
<evidence type="ECO:0000313" key="2">
    <source>
        <dbReference type="EMBL" id="QCD66949.1"/>
    </source>
</evidence>
<reference evidence="2 3" key="1">
    <citation type="submission" date="2019-04" db="EMBL/GenBank/DDBJ databases">
        <title>Complete genome sequence of Arthrobacter sp. ZXY-2 associated with effective atrazine degradation and salt adaptation.</title>
        <authorList>
            <person name="Zhao X."/>
        </authorList>
    </citation>
    <scope>NUCLEOTIDE SEQUENCE [LARGE SCALE GENOMIC DNA]</scope>
    <source>
        <strain evidence="3">ZP60</strain>
    </source>
</reference>
<dbReference type="EMBL" id="CP039375">
    <property type="protein sequence ID" value="QCD66949.1"/>
    <property type="molecule type" value="Genomic_DNA"/>
</dbReference>
<gene>
    <name evidence="2" type="ORF">E5139_15330</name>
</gene>